<dbReference type="EMBL" id="LIUT01000005">
    <property type="protein sequence ID" value="KOR82111.1"/>
    <property type="molecule type" value="Genomic_DNA"/>
</dbReference>
<keyword evidence="3" id="KW-1185">Reference proteome</keyword>
<feature type="transmembrane region" description="Helical" evidence="1">
    <location>
        <begin position="68"/>
        <end position="87"/>
    </location>
</feature>
<reference evidence="3" key="1">
    <citation type="submission" date="2015-08" db="EMBL/GenBank/DDBJ databases">
        <title>Genome sequencing project for genomic taxonomy and phylogenomics of Bacillus-like bacteria.</title>
        <authorList>
            <person name="Liu B."/>
            <person name="Wang J."/>
            <person name="Zhu Y."/>
            <person name="Liu G."/>
            <person name="Chen Q."/>
            <person name="Chen Z."/>
            <person name="Lan J."/>
            <person name="Che J."/>
            <person name="Ge C."/>
            <person name="Shi H."/>
            <person name="Pan Z."/>
            <person name="Liu X."/>
        </authorList>
    </citation>
    <scope>NUCLEOTIDE SEQUENCE [LARGE SCALE GENOMIC DNA]</scope>
    <source>
        <strain evidence="3">FJAT-22460</strain>
    </source>
</reference>
<evidence type="ECO:0000313" key="2">
    <source>
        <dbReference type="EMBL" id="KOR82111.1"/>
    </source>
</evidence>
<evidence type="ECO:0000256" key="1">
    <source>
        <dbReference type="SAM" id="Phobius"/>
    </source>
</evidence>
<keyword evidence="1" id="KW-0472">Membrane</keyword>
<name>A0A0M1NIV3_9BACL</name>
<proteinExistence type="predicted"/>
<keyword evidence="1" id="KW-1133">Transmembrane helix</keyword>
<dbReference type="RefSeq" id="WP_054404419.1">
    <property type="nucleotide sequence ID" value="NZ_LIUT01000005.1"/>
</dbReference>
<feature type="transmembrane region" description="Helical" evidence="1">
    <location>
        <begin position="185"/>
        <end position="205"/>
    </location>
</feature>
<evidence type="ECO:0000313" key="3">
    <source>
        <dbReference type="Proteomes" id="UP000036932"/>
    </source>
</evidence>
<keyword evidence="1" id="KW-0812">Transmembrane</keyword>
<gene>
    <name evidence="2" type="ORF">AM231_21355</name>
</gene>
<comment type="caution">
    <text evidence="2">The sequence shown here is derived from an EMBL/GenBank/DDBJ whole genome shotgun (WGS) entry which is preliminary data.</text>
</comment>
<dbReference type="Proteomes" id="UP000036932">
    <property type="component" value="Unassembled WGS sequence"/>
</dbReference>
<accession>A0A0M1NIV3</accession>
<sequence length="258" mass="27331">MKSFWIYYQKEMTEASRTYKWIWVPAIFLLLGIMQPVSTYYLPEILSMAGEVPPEAAALFTVPSAESVMASTLGQFNIIGLLVLVLAGMNTVAGERSTGTAELVLARSVSTIPMMTAKWAAMITLMVVSFALGLGGAAYYTYQLIGPLDWAAVTGGAGLYAVWLAWIVTLLLPLGAILRGPAAAFISLAVAGALSLLSSLLPSHVQWSPGRLGGMAAEQILGSGSISWSPILVAILIMAVSIIVAARLLRRSPLSPQS</sequence>
<dbReference type="PATRIC" id="fig|1705565.3.peg.195"/>
<dbReference type="AlphaFoldDB" id="A0A0M1NIV3"/>
<feature type="transmembrane region" description="Helical" evidence="1">
    <location>
        <begin position="21"/>
        <end position="42"/>
    </location>
</feature>
<feature type="transmembrane region" description="Helical" evidence="1">
    <location>
        <begin position="119"/>
        <end position="140"/>
    </location>
</feature>
<feature type="transmembrane region" description="Helical" evidence="1">
    <location>
        <begin position="225"/>
        <end position="249"/>
    </location>
</feature>
<dbReference type="GO" id="GO:0005886">
    <property type="term" value="C:plasma membrane"/>
    <property type="evidence" value="ECO:0007669"/>
    <property type="project" value="UniProtKB-SubCell"/>
</dbReference>
<feature type="transmembrane region" description="Helical" evidence="1">
    <location>
        <begin position="160"/>
        <end position="178"/>
    </location>
</feature>
<dbReference type="GO" id="GO:0140359">
    <property type="term" value="F:ABC-type transporter activity"/>
    <property type="evidence" value="ECO:0007669"/>
    <property type="project" value="InterPro"/>
</dbReference>
<dbReference type="OrthoDB" id="4187110at2"/>
<organism evidence="2 3">
    <name type="scientific">Paenibacillus solani</name>
    <dbReference type="NCBI Taxonomy" id="1705565"/>
    <lineage>
        <taxon>Bacteria</taxon>
        <taxon>Bacillati</taxon>
        <taxon>Bacillota</taxon>
        <taxon>Bacilli</taxon>
        <taxon>Bacillales</taxon>
        <taxon>Paenibacillaceae</taxon>
        <taxon>Paenibacillus</taxon>
    </lineage>
</organism>
<evidence type="ECO:0008006" key="4">
    <source>
        <dbReference type="Google" id="ProtNLM"/>
    </source>
</evidence>
<protein>
    <recommendedName>
        <fullName evidence="4">ABC transporter permease</fullName>
    </recommendedName>
</protein>